<feature type="compositionally biased region" description="Polar residues" evidence="5">
    <location>
        <begin position="85"/>
        <end position="101"/>
    </location>
</feature>
<organism evidence="7 8">
    <name type="scientific">Trichonephila inaurata madagascariensis</name>
    <dbReference type="NCBI Taxonomy" id="2747483"/>
    <lineage>
        <taxon>Eukaryota</taxon>
        <taxon>Metazoa</taxon>
        <taxon>Ecdysozoa</taxon>
        <taxon>Arthropoda</taxon>
        <taxon>Chelicerata</taxon>
        <taxon>Arachnida</taxon>
        <taxon>Araneae</taxon>
        <taxon>Araneomorphae</taxon>
        <taxon>Entelegynae</taxon>
        <taxon>Araneoidea</taxon>
        <taxon>Nephilidae</taxon>
        <taxon>Trichonephila</taxon>
        <taxon>Trichonephila inaurata</taxon>
    </lineage>
</organism>
<dbReference type="Pfam" id="PF13639">
    <property type="entry name" value="zf-RING_2"/>
    <property type="match status" value="1"/>
</dbReference>
<name>A0A8X6JK01_9ARAC</name>
<sequence>MTPIAYNLIHQNAKRKRKKHGHQVTHRSSIKCPICLEQHMTITVTTLCGHQFCRRCIYRWLTSHRNCPLCRRKLRRPFSKKTSEPRQPQTVSSQASPPDLS</sequence>
<dbReference type="InterPro" id="IPR017907">
    <property type="entry name" value="Znf_RING_CS"/>
</dbReference>
<evidence type="ECO:0000259" key="6">
    <source>
        <dbReference type="PROSITE" id="PS50089"/>
    </source>
</evidence>
<protein>
    <recommendedName>
        <fullName evidence="6">RING-type domain-containing protein</fullName>
    </recommendedName>
</protein>
<dbReference type="InterPro" id="IPR013083">
    <property type="entry name" value="Znf_RING/FYVE/PHD"/>
</dbReference>
<evidence type="ECO:0000256" key="1">
    <source>
        <dbReference type="ARBA" id="ARBA00022723"/>
    </source>
</evidence>
<dbReference type="InterPro" id="IPR001841">
    <property type="entry name" value="Znf_RING"/>
</dbReference>
<dbReference type="Gene3D" id="3.30.40.10">
    <property type="entry name" value="Zinc/RING finger domain, C3HC4 (zinc finger)"/>
    <property type="match status" value="1"/>
</dbReference>
<feature type="region of interest" description="Disordered" evidence="5">
    <location>
        <begin position="78"/>
        <end position="101"/>
    </location>
</feature>
<keyword evidence="1" id="KW-0479">Metal-binding</keyword>
<keyword evidence="2 4" id="KW-0863">Zinc-finger</keyword>
<keyword evidence="8" id="KW-1185">Reference proteome</keyword>
<evidence type="ECO:0000313" key="7">
    <source>
        <dbReference type="EMBL" id="GFS37754.1"/>
    </source>
</evidence>
<evidence type="ECO:0000313" key="8">
    <source>
        <dbReference type="Proteomes" id="UP000886998"/>
    </source>
</evidence>
<dbReference type="AlphaFoldDB" id="A0A8X6JK01"/>
<dbReference type="PANTHER" id="PTHR23041">
    <property type="entry name" value="RING FINGER DOMAIN-CONTAINING"/>
    <property type="match status" value="1"/>
</dbReference>
<evidence type="ECO:0000256" key="2">
    <source>
        <dbReference type="ARBA" id="ARBA00022771"/>
    </source>
</evidence>
<evidence type="ECO:0000256" key="3">
    <source>
        <dbReference type="ARBA" id="ARBA00022833"/>
    </source>
</evidence>
<dbReference type="Proteomes" id="UP000886998">
    <property type="component" value="Unassembled WGS sequence"/>
</dbReference>
<dbReference type="PROSITE" id="PS00518">
    <property type="entry name" value="ZF_RING_1"/>
    <property type="match status" value="1"/>
</dbReference>
<evidence type="ECO:0000256" key="5">
    <source>
        <dbReference type="SAM" id="MobiDB-lite"/>
    </source>
</evidence>
<dbReference type="PROSITE" id="PS50089">
    <property type="entry name" value="ZF_RING_2"/>
    <property type="match status" value="1"/>
</dbReference>
<dbReference type="PANTHER" id="PTHR23041:SF78">
    <property type="entry name" value="E3 UBIQUITIN-PROTEIN LIGASE RNF4"/>
    <property type="match status" value="1"/>
</dbReference>
<dbReference type="InterPro" id="IPR047134">
    <property type="entry name" value="RNF4"/>
</dbReference>
<keyword evidence="3" id="KW-0862">Zinc</keyword>
<proteinExistence type="predicted"/>
<comment type="caution">
    <text evidence="7">The sequence shown here is derived from an EMBL/GenBank/DDBJ whole genome shotgun (WGS) entry which is preliminary data.</text>
</comment>
<reference evidence="7" key="1">
    <citation type="submission" date="2020-08" db="EMBL/GenBank/DDBJ databases">
        <title>Multicomponent nature underlies the extraordinary mechanical properties of spider dragline silk.</title>
        <authorList>
            <person name="Kono N."/>
            <person name="Nakamura H."/>
            <person name="Mori M."/>
            <person name="Yoshida Y."/>
            <person name="Ohtoshi R."/>
            <person name="Malay A.D."/>
            <person name="Moran D.A.P."/>
            <person name="Tomita M."/>
            <person name="Numata K."/>
            <person name="Arakawa K."/>
        </authorList>
    </citation>
    <scope>NUCLEOTIDE SEQUENCE</scope>
</reference>
<feature type="domain" description="RING-type" evidence="6">
    <location>
        <begin position="32"/>
        <end position="71"/>
    </location>
</feature>
<gene>
    <name evidence="7" type="ORF">TNIN_136691</name>
</gene>
<dbReference type="GO" id="GO:0008270">
    <property type="term" value="F:zinc ion binding"/>
    <property type="evidence" value="ECO:0007669"/>
    <property type="project" value="UniProtKB-KW"/>
</dbReference>
<evidence type="ECO:0000256" key="4">
    <source>
        <dbReference type="PROSITE-ProRule" id="PRU00175"/>
    </source>
</evidence>
<dbReference type="SUPFAM" id="SSF57850">
    <property type="entry name" value="RING/U-box"/>
    <property type="match status" value="1"/>
</dbReference>
<dbReference type="OrthoDB" id="6105938at2759"/>
<dbReference type="SMART" id="SM00184">
    <property type="entry name" value="RING"/>
    <property type="match status" value="1"/>
</dbReference>
<dbReference type="EMBL" id="BMAV01025017">
    <property type="protein sequence ID" value="GFS37754.1"/>
    <property type="molecule type" value="Genomic_DNA"/>
</dbReference>
<accession>A0A8X6JK01</accession>